<feature type="transmembrane region" description="Helical" evidence="12">
    <location>
        <begin position="320"/>
        <end position="339"/>
    </location>
</feature>
<dbReference type="CDD" id="cd03254">
    <property type="entry name" value="ABCC_Glucan_exporter_like"/>
    <property type="match status" value="1"/>
</dbReference>
<feature type="region of interest" description="Disordered" evidence="11">
    <location>
        <begin position="1"/>
        <end position="126"/>
    </location>
</feature>
<dbReference type="InterPro" id="IPR003439">
    <property type="entry name" value="ABC_transporter-like_ATP-bd"/>
</dbReference>
<feature type="compositionally biased region" description="Basic and acidic residues" evidence="11">
    <location>
        <begin position="99"/>
        <end position="108"/>
    </location>
</feature>
<dbReference type="InterPro" id="IPR017871">
    <property type="entry name" value="ABC_transporter-like_CS"/>
</dbReference>
<dbReference type="Gene3D" id="3.40.50.300">
    <property type="entry name" value="P-loop containing nucleotide triphosphate hydrolases"/>
    <property type="match status" value="1"/>
</dbReference>
<dbReference type="PROSITE" id="PS50929">
    <property type="entry name" value="ABC_TM1F"/>
    <property type="match status" value="1"/>
</dbReference>
<dbReference type="PANTHER" id="PTHR43394">
    <property type="entry name" value="ATP-DEPENDENT PERMEASE MDL1, MITOCHONDRIAL"/>
    <property type="match status" value="1"/>
</dbReference>
<dbReference type="GO" id="GO:0015421">
    <property type="term" value="F:ABC-type oligopeptide transporter activity"/>
    <property type="evidence" value="ECO:0007669"/>
    <property type="project" value="TreeGrafter"/>
</dbReference>
<dbReference type="KEGG" id="cai:Caci_5937"/>
<evidence type="ECO:0000259" key="13">
    <source>
        <dbReference type="PROSITE" id="PS50893"/>
    </source>
</evidence>
<feature type="domain" description="ABC transmembrane type-1" evidence="14">
    <location>
        <begin position="159"/>
        <end position="487"/>
    </location>
</feature>
<feature type="compositionally biased region" description="Low complexity" evidence="11">
    <location>
        <begin position="27"/>
        <end position="97"/>
    </location>
</feature>
<comment type="function">
    <text evidence="8">ABC transporter involved in fatty acid import. Transmembrane domains (TMD) form a pore in the membrane and the ATP-binding domain (NBD) is responsible for energy generation.</text>
</comment>
<evidence type="ECO:0000256" key="11">
    <source>
        <dbReference type="SAM" id="MobiDB-lite"/>
    </source>
</evidence>
<dbReference type="FunFam" id="3.40.50.300:FF:000287">
    <property type="entry name" value="Multidrug ABC transporter ATP-binding protein"/>
    <property type="match status" value="1"/>
</dbReference>
<dbReference type="InterPro" id="IPR027417">
    <property type="entry name" value="P-loop_NTPase"/>
</dbReference>
<dbReference type="AlphaFoldDB" id="C7QF37"/>
<evidence type="ECO:0000256" key="7">
    <source>
        <dbReference type="ARBA" id="ARBA00023136"/>
    </source>
</evidence>
<dbReference type="InterPro" id="IPR036640">
    <property type="entry name" value="ABC1_TM_sf"/>
</dbReference>
<comment type="subcellular location">
    <subcellularLocation>
        <location evidence="1">Cell membrane</location>
        <topology evidence="1">Multi-pass membrane protein</topology>
    </subcellularLocation>
</comment>
<accession>C7QF37</accession>
<dbReference type="Proteomes" id="UP000000851">
    <property type="component" value="Chromosome"/>
</dbReference>
<dbReference type="PROSITE" id="PS50893">
    <property type="entry name" value="ABC_TRANSPORTER_2"/>
    <property type="match status" value="1"/>
</dbReference>
<dbReference type="SMART" id="SM00382">
    <property type="entry name" value="AAA"/>
    <property type="match status" value="1"/>
</dbReference>
<keyword evidence="5" id="KW-0067">ATP-binding</keyword>
<dbReference type="InterPro" id="IPR011527">
    <property type="entry name" value="ABC1_TM_dom"/>
</dbReference>
<organism evidence="15 16">
    <name type="scientific">Catenulispora acidiphila (strain DSM 44928 / JCM 14897 / NBRC 102108 / NRRL B-24433 / ID139908)</name>
    <dbReference type="NCBI Taxonomy" id="479433"/>
    <lineage>
        <taxon>Bacteria</taxon>
        <taxon>Bacillati</taxon>
        <taxon>Actinomycetota</taxon>
        <taxon>Actinomycetes</taxon>
        <taxon>Catenulisporales</taxon>
        <taxon>Catenulisporaceae</taxon>
        <taxon>Catenulispora</taxon>
    </lineage>
</organism>
<dbReference type="RefSeq" id="WP_015794524.1">
    <property type="nucleotide sequence ID" value="NC_013131.1"/>
</dbReference>
<dbReference type="InterPro" id="IPR039421">
    <property type="entry name" value="Type_1_exporter"/>
</dbReference>
<evidence type="ECO:0000256" key="12">
    <source>
        <dbReference type="SAM" id="Phobius"/>
    </source>
</evidence>
<feature type="domain" description="ABC transporter" evidence="13">
    <location>
        <begin position="521"/>
        <end position="755"/>
    </location>
</feature>
<dbReference type="GO" id="GO:0005524">
    <property type="term" value="F:ATP binding"/>
    <property type="evidence" value="ECO:0007669"/>
    <property type="project" value="UniProtKB-KW"/>
</dbReference>
<keyword evidence="3 12" id="KW-0812">Transmembrane</keyword>
<evidence type="ECO:0000256" key="3">
    <source>
        <dbReference type="ARBA" id="ARBA00022692"/>
    </source>
</evidence>
<evidence type="ECO:0000313" key="16">
    <source>
        <dbReference type="Proteomes" id="UP000000851"/>
    </source>
</evidence>
<comment type="similarity">
    <text evidence="9">Belongs to the ABC transporter superfamily. Lipid exporter (TC 3.A.1.106) family.</text>
</comment>
<proteinExistence type="inferred from homology"/>
<dbReference type="PANTHER" id="PTHR43394:SF1">
    <property type="entry name" value="ATP-BINDING CASSETTE SUB-FAMILY B MEMBER 10, MITOCHONDRIAL"/>
    <property type="match status" value="1"/>
</dbReference>
<evidence type="ECO:0000256" key="2">
    <source>
        <dbReference type="ARBA" id="ARBA00022448"/>
    </source>
</evidence>
<feature type="transmembrane region" description="Helical" evidence="12">
    <location>
        <begin position="244"/>
        <end position="270"/>
    </location>
</feature>
<dbReference type="Pfam" id="PF00005">
    <property type="entry name" value="ABC_tran"/>
    <property type="match status" value="1"/>
</dbReference>
<dbReference type="Pfam" id="PF00664">
    <property type="entry name" value="ABC_membrane"/>
    <property type="match status" value="1"/>
</dbReference>
<evidence type="ECO:0000256" key="10">
    <source>
        <dbReference type="ARBA" id="ARBA00071747"/>
    </source>
</evidence>
<dbReference type="GO" id="GO:0016887">
    <property type="term" value="F:ATP hydrolysis activity"/>
    <property type="evidence" value="ECO:0007669"/>
    <property type="project" value="InterPro"/>
</dbReference>
<dbReference type="OrthoDB" id="9806127at2"/>
<evidence type="ECO:0000259" key="14">
    <source>
        <dbReference type="PROSITE" id="PS50929"/>
    </source>
</evidence>
<keyword evidence="6 12" id="KW-1133">Transmembrane helix</keyword>
<evidence type="ECO:0000256" key="9">
    <source>
        <dbReference type="ARBA" id="ARBA00061644"/>
    </source>
</evidence>
<evidence type="ECO:0000256" key="1">
    <source>
        <dbReference type="ARBA" id="ARBA00004651"/>
    </source>
</evidence>
<dbReference type="Gene3D" id="1.20.1560.10">
    <property type="entry name" value="ABC transporter type 1, transmembrane domain"/>
    <property type="match status" value="1"/>
</dbReference>
<dbReference type="HOGENOM" id="CLU_000604_84_4_11"/>
<keyword evidence="7 12" id="KW-0472">Membrane</keyword>
<dbReference type="STRING" id="479433.Caci_5937"/>
<dbReference type="CDD" id="cd18547">
    <property type="entry name" value="ABC_6TM_Tm288_like"/>
    <property type="match status" value="1"/>
</dbReference>
<sequence length="765" mass="81595">MSTGNSGNSGSSENSENFENSKDFENFDAAQNGAGSNGAAQNGASSNGASTNGASTNGVSQNGASANGASSNGAGTNGVSQNGAKPGAAPKIPAAAGSPDRDAERLETESEGDAPRPQQGGAIRGPAAFMAGPAAKSKDFKGSSRRLLAYLRPERPILIVSMVMAAIGVGMSVWGPKLLGKATDLIFAGVIGRQSKPGPDGHYPTKQETIARLRATGHGTQADLLKSINFTPGHGIDFTKVGHVLMILAGLYVLVFVCMMIQSRLVIIVVNRAMARLRTDIEAKLSRLPLSYFDKQPRGEVLSRATNDVDNLAQSLQQSLAQVVMQVFTLLGVMVFMIWTSWLLALIAIAMVPLSVFVAGRIGKRSKPQFVKQWAATGRLNAHIEEMYTGHQLVKAFGRQEEAAAEFKKQNDVLNDASFKAQFISGLIQPTMMFLGNVTYVLVAVVGGLRVSAGALSLGSVQASIQYTRQFSMPLSQVAAMANMMQSGVASAERIFQILDAEEMSPEPAQPVELERVQGRVEFRDVNFSYSADRPLIEDLSLAVQPGQTVAIVGPTGAGKTTLVNLLMRFYEVDSGAILLDGVDTAEMSREYLRTQTGMVLQDAWLFGGSIADNIAYGTQGASIERIKAAAAATHVDHFVRTLPDGYDTVLDEEGSNLSAGEKQLITIARAFLAEPAILILDEATSSVDTRTEVLIQRAMNKLREGRTSFVIAHRLSTIRDADMILVMENGRIVEKGSHVQLLDADGAYSRLYAAQFSQALAEVD</sequence>
<reference evidence="15 16" key="1">
    <citation type="journal article" date="2009" name="Stand. Genomic Sci.">
        <title>Complete genome sequence of Catenulispora acidiphila type strain (ID 139908).</title>
        <authorList>
            <person name="Copeland A."/>
            <person name="Lapidus A."/>
            <person name="Glavina Del Rio T."/>
            <person name="Nolan M."/>
            <person name="Lucas S."/>
            <person name="Chen F."/>
            <person name="Tice H."/>
            <person name="Cheng J.F."/>
            <person name="Bruce D."/>
            <person name="Goodwin L."/>
            <person name="Pitluck S."/>
            <person name="Mikhailova N."/>
            <person name="Pati A."/>
            <person name="Ivanova N."/>
            <person name="Mavromatis K."/>
            <person name="Chen A."/>
            <person name="Palaniappan K."/>
            <person name="Chain P."/>
            <person name="Land M."/>
            <person name="Hauser L."/>
            <person name="Chang Y.J."/>
            <person name="Jeffries C.D."/>
            <person name="Chertkov O."/>
            <person name="Brettin T."/>
            <person name="Detter J.C."/>
            <person name="Han C."/>
            <person name="Ali Z."/>
            <person name="Tindall B.J."/>
            <person name="Goker M."/>
            <person name="Bristow J."/>
            <person name="Eisen J.A."/>
            <person name="Markowitz V."/>
            <person name="Hugenholtz P."/>
            <person name="Kyrpides N.C."/>
            <person name="Klenk H.P."/>
        </authorList>
    </citation>
    <scope>NUCLEOTIDE SEQUENCE [LARGE SCALE GENOMIC DNA]</scope>
    <source>
        <strain evidence="16">DSM 44928 / JCM 14897 / NBRC 102108 / NRRL B-24433 / ID139908</strain>
    </source>
</reference>
<dbReference type="EMBL" id="CP001700">
    <property type="protein sequence ID" value="ACU74795.1"/>
    <property type="molecule type" value="Genomic_DNA"/>
</dbReference>
<name>C7QF37_CATAD</name>
<dbReference type="InParanoid" id="C7QF37"/>
<dbReference type="GO" id="GO:0005886">
    <property type="term" value="C:plasma membrane"/>
    <property type="evidence" value="ECO:0007669"/>
    <property type="project" value="UniProtKB-SubCell"/>
</dbReference>
<protein>
    <recommendedName>
        <fullName evidence="10">Fatty acid ABC transporter ATP-binding/permease protein</fullName>
    </recommendedName>
</protein>
<evidence type="ECO:0000256" key="8">
    <source>
        <dbReference type="ARBA" id="ARBA00055053"/>
    </source>
</evidence>
<dbReference type="SUPFAM" id="SSF90123">
    <property type="entry name" value="ABC transporter transmembrane region"/>
    <property type="match status" value="1"/>
</dbReference>
<dbReference type="FunCoup" id="C7QF37">
    <property type="interactions" value="321"/>
</dbReference>
<dbReference type="PROSITE" id="PS00211">
    <property type="entry name" value="ABC_TRANSPORTER_1"/>
    <property type="match status" value="1"/>
</dbReference>
<evidence type="ECO:0000256" key="6">
    <source>
        <dbReference type="ARBA" id="ARBA00022989"/>
    </source>
</evidence>
<evidence type="ECO:0000256" key="4">
    <source>
        <dbReference type="ARBA" id="ARBA00022741"/>
    </source>
</evidence>
<feature type="compositionally biased region" description="Low complexity" evidence="11">
    <location>
        <begin position="1"/>
        <end position="18"/>
    </location>
</feature>
<keyword evidence="16" id="KW-1185">Reference proteome</keyword>
<evidence type="ECO:0000256" key="5">
    <source>
        <dbReference type="ARBA" id="ARBA00022840"/>
    </source>
</evidence>
<keyword evidence="2" id="KW-0813">Transport</keyword>
<dbReference type="InterPro" id="IPR003593">
    <property type="entry name" value="AAA+_ATPase"/>
</dbReference>
<gene>
    <name evidence="15" type="ordered locus">Caci_5937</name>
</gene>
<dbReference type="SUPFAM" id="SSF52540">
    <property type="entry name" value="P-loop containing nucleoside triphosphate hydrolases"/>
    <property type="match status" value="1"/>
</dbReference>
<evidence type="ECO:0000313" key="15">
    <source>
        <dbReference type="EMBL" id="ACU74795.1"/>
    </source>
</evidence>
<keyword evidence="4" id="KW-0547">Nucleotide-binding</keyword>
<dbReference type="eggNOG" id="COG1132">
    <property type="taxonomic scope" value="Bacteria"/>
</dbReference>
<feature type="transmembrane region" description="Helical" evidence="12">
    <location>
        <begin position="156"/>
        <end position="175"/>
    </location>
</feature>